<dbReference type="PANTHER" id="PTHR45830">
    <property type="entry name" value="SERPENTINE RECEPTOR, CLASS I"/>
    <property type="match status" value="1"/>
</dbReference>
<accession>A0A811JRM9</accession>
<keyword evidence="1" id="KW-0812">Transmembrane</keyword>
<dbReference type="Proteomes" id="UP000783686">
    <property type="component" value="Unassembled WGS sequence"/>
</dbReference>
<comment type="caution">
    <text evidence="2">The sequence shown here is derived from an EMBL/GenBank/DDBJ whole genome shotgun (WGS) entry which is preliminary data.</text>
</comment>
<name>A0A811JRM9_9BILA</name>
<gene>
    <name evidence="2" type="ORF">BOKJ2_LOCUS483</name>
</gene>
<dbReference type="EMBL" id="CAJFDH010000001">
    <property type="protein sequence ID" value="CAD5205799.1"/>
    <property type="molecule type" value="Genomic_DNA"/>
</dbReference>
<feature type="transmembrane region" description="Helical" evidence="1">
    <location>
        <begin position="68"/>
        <end position="93"/>
    </location>
</feature>
<reference evidence="2" key="1">
    <citation type="submission" date="2020-09" db="EMBL/GenBank/DDBJ databases">
        <authorList>
            <person name="Kikuchi T."/>
        </authorList>
    </citation>
    <scope>NUCLEOTIDE SEQUENCE</scope>
    <source>
        <strain evidence="2">SH1</strain>
    </source>
</reference>
<dbReference type="PANTHER" id="PTHR45830:SF15">
    <property type="entry name" value="SERPENTINE RECEPTOR, CLASS I"/>
    <property type="match status" value="1"/>
</dbReference>
<keyword evidence="3" id="KW-1185">Reference proteome</keyword>
<sequence length="215" mass="23989">MGVLVKPDPIFPCPGAKVSGVLKYLGEDSAIWSDVAIVNSAGYAISTQCVCIMYRFAVLQDDPRFLELMLSGTAWFIGYFISALVTFLTVWMFKKVQAPQSTIPTKISEMIKQFPDMEIPKVEGNYFIYMDYDSEYSVYAGALIFIGFIAAEFLSITSVYLILKQLEVKKASFSQATYKLHRQLTIALGVQVNLGNGAGTYTGTTTSWLWYSSNY</sequence>
<feature type="transmembrane region" description="Helical" evidence="1">
    <location>
        <begin position="136"/>
        <end position="163"/>
    </location>
</feature>
<evidence type="ECO:0000313" key="3">
    <source>
        <dbReference type="Proteomes" id="UP000614601"/>
    </source>
</evidence>
<organism evidence="2 3">
    <name type="scientific">Bursaphelenchus okinawaensis</name>
    <dbReference type="NCBI Taxonomy" id="465554"/>
    <lineage>
        <taxon>Eukaryota</taxon>
        <taxon>Metazoa</taxon>
        <taxon>Ecdysozoa</taxon>
        <taxon>Nematoda</taxon>
        <taxon>Chromadorea</taxon>
        <taxon>Rhabditida</taxon>
        <taxon>Tylenchina</taxon>
        <taxon>Tylenchomorpha</taxon>
        <taxon>Aphelenchoidea</taxon>
        <taxon>Aphelenchoididae</taxon>
        <taxon>Bursaphelenchus</taxon>
    </lineage>
</organism>
<evidence type="ECO:0008006" key="4">
    <source>
        <dbReference type="Google" id="ProtNLM"/>
    </source>
</evidence>
<evidence type="ECO:0000313" key="2">
    <source>
        <dbReference type="EMBL" id="CAD5205799.1"/>
    </source>
</evidence>
<dbReference type="AlphaFoldDB" id="A0A811JRM9"/>
<protein>
    <recommendedName>
        <fullName evidence="4">7TM_GPCR_Srx domain-containing protein</fullName>
    </recommendedName>
</protein>
<feature type="transmembrane region" description="Helical" evidence="1">
    <location>
        <begin position="35"/>
        <end position="56"/>
    </location>
</feature>
<dbReference type="EMBL" id="CAJFCW020000001">
    <property type="protein sequence ID" value="CAG9079287.1"/>
    <property type="molecule type" value="Genomic_DNA"/>
</dbReference>
<keyword evidence="1" id="KW-1133">Transmembrane helix</keyword>
<dbReference type="Pfam" id="PF10318">
    <property type="entry name" value="7TM_GPCR_Srh"/>
    <property type="match status" value="1"/>
</dbReference>
<proteinExistence type="predicted"/>
<evidence type="ECO:0000256" key="1">
    <source>
        <dbReference type="SAM" id="Phobius"/>
    </source>
</evidence>
<dbReference type="Proteomes" id="UP000614601">
    <property type="component" value="Unassembled WGS sequence"/>
</dbReference>
<dbReference type="OrthoDB" id="5825733at2759"/>
<dbReference type="InterPro" id="IPR019422">
    <property type="entry name" value="7TM_GPCR_serpentine_rcpt_Srh"/>
</dbReference>
<keyword evidence="1" id="KW-0472">Membrane</keyword>